<evidence type="ECO:0000256" key="5">
    <source>
        <dbReference type="SAM" id="MobiDB-lite"/>
    </source>
</evidence>
<dbReference type="SUPFAM" id="SSF54637">
    <property type="entry name" value="Thioesterase/thiol ester dehydrase-isomerase"/>
    <property type="match status" value="2"/>
</dbReference>
<feature type="domain" description="HotDog ACOT-type" evidence="6">
    <location>
        <begin position="310"/>
        <end position="422"/>
    </location>
</feature>
<keyword evidence="8" id="KW-1185">Reference proteome</keyword>
<reference evidence="7" key="1">
    <citation type="submission" date="2013-04" db="EMBL/GenBank/DDBJ databases">
        <authorList>
            <person name="Qu J."/>
            <person name="Murali S.C."/>
            <person name="Bandaranaike D."/>
            <person name="Bellair M."/>
            <person name="Blankenburg K."/>
            <person name="Chao H."/>
            <person name="Dinh H."/>
            <person name="Doddapaneni H."/>
            <person name="Downs B."/>
            <person name="Dugan-Rocha S."/>
            <person name="Elkadiri S."/>
            <person name="Gnanaolivu R.D."/>
            <person name="Hernandez B."/>
            <person name="Javaid M."/>
            <person name="Jayaseelan J.C."/>
            <person name="Lee S."/>
            <person name="Li M."/>
            <person name="Ming W."/>
            <person name="Munidasa M."/>
            <person name="Muniz J."/>
            <person name="Nguyen L."/>
            <person name="Ongeri F."/>
            <person name="Osuji N."/>
            <person name="Pu L.-L."/>
            <person name="Puazo M."/>
            <person name="Qu C."/>
            <person name="Quiroz J."/>
            <person name="Raj R."/>
            <person name="Weissenberger G."/>
            <person name="Xin Y."/>
            <person name="Zou X."/>
            <person name="Han Y."/>
            <person name="Richards S."/>
            <person name="Worley K."/>
            <person name="Muzny D."/>
            <person name="Gibbs R."/>
        </authorList>
    </citation>
    <scope>NUCLEOTIDE SEQUENCE</scope>
    <source>
        <strain evidence="7">Sampled in the wild</strain>
    </source>
</reference>
<dbReference type="Gene3D" id="3.10.129.10">
    <property type="entry name" value="Hotdog Thioesterase"/>
    <property type="match status" value="2"/>
</dbReference>
<sequence>MKFRLISSFLHNRLILLRNGLSLQFIERNPLQRNLVVESQEPASTVHDVRQKLVKHMGLEHRGYQRFKSQRDHLLDLLPKSRSELPVRRMQDSYDSTLIPLGKDLALQERYISFLGHIRTGRLMEDLDIFAVWLTHRHLKLPHESAEDQPTPYVIVTVLVDQIDFTDLIPRADQDIRMSGHVSWVGSSSMETTVWMDQRSSTDENNWKRLTTATFLMAARDSNNEGPALVNPLEAVTDEEKRILQQGEKNKQRRQTMQKTSLYRSLPSPSEQRVIHDIFLKSLEESGGGRTGIPRSVKKPAFSTISVAMKKAAISNMIFCHPEDRNLHNKVFGGFLMRQALELAWTTGYMFSKFRPKLCHISNIGFHCPVDVGSLLGLSAYVCYTEQNYMQISVYAEVFDPRTGRNVTTNDFHYTFSIPEELPEVVPESYHECMMYLDGRRRFQHVMGLKSL</sequence>
<gene>
    <name evidence="7" type="ORF">J437_LFUL010702</name>
</gene>
<evidence type="ECO:0000256" key="4">
    <source>
        <dbReference type="ARBA" id="ARBA00022946"/>
    </source>
</evidence>
<protein>
    <recommendedName>
        <fullName evidence="6">HotDog ACOT-type domain-containing protein</fullName>
    </recommendedName>
</protein>
<evidence type="ECO:0000313" key="8">
    <source>
        <dbReference type="Proteomes" id="UP000792457"/>
    </source>
</evidence>
<dbReference type="AlphaFoldDB" id="A0A8K0K9V5"/>
<comment type="similarity">
    <text evidence="1">Belongs to the acyl coenzyme A hydrolase family.</text>
</comment>
<dbReference type="Proteomes" id="UP000792457">
    <property type="component" value="Unassembled WGS sequence"/>
</dbReference>
<accession>A0A8K0K9V5</accession>
<dbReference type="GO" id="GO:0006637">
    <property type="term" value="P:acyl-CoA metabolic process"/>
    <property type="evidence" value="ECO:0007669"/>
    <property type="project" value="TreeGrafter"/>
</dbReference>
<dbReference type="PANTHER" id="PTHR12655">
    <property type="entry name" value="ACYL-COA THIOESTERASE"/>
    <property type="match status" value="1"/>
</dbReference>
<evidence type="ECO:0000256" key="2">
    <source>
        <dbReference type="ARBA" id="ARBA00022737"/>
    </source>
</evidence>
<dbReference type="InterPro" id="IPR033120">
    <property type="entry name" value="HOTDOG_ACOT"/>
</dbReference>
<reference evidence="7" key="2">
    <citation type="submission" date="2017-10" db="EMBL/GenBank/DDBJ databases">
        <title>Ladona fulva Genome sequencing and assembly.</title>
        <authorList>
            <person name="Murali S."/>
            <person name="Richards S."/>
            <person name="Bandaranaike D."/>
            <person name="Bellair M."/>
            <person name="Blankenburg K."/>
            <person name="Chao H."/>
            <person name="Dinh H."/>
            <person name="Doddapaneni H."/>
            <person name="Dugan-Rocha S."/>
            <person name="Elkadiri S."/>
            <person name="Gnanaolivu R."/>
            <person name="Hernandez B."/>
            <person name="Skinner E."/>
            <person name="Javaid M."/>
            <person name="Lee S."/>
            <person name="Li M."/>
            <person name="Ming W."/>
            <person name="Munidasa M."/>
            <person name="Muniz J."/>
            <person name="Nguyen L."/>
            <person name="Hughes D."/>
            <person name="Osuji N."/>
            <person name="Pu L.-L."/>
            <person name="Puazo M."/>
            <person name="Qu C."/>
            <person name="Quiroz J."/>
            <person name="Raj R."/>
            <person name="Weissenberger G."/>
            <person name="Xin Y."/>
            <person name="Zou X."/>
            <person name="Han Y."/>
            <person name="Worley K."/>
            <person name="Muzny D."/>
            <person name="Gibbs R."/>
        </authorList>
    </citation>
    <scope>NUCLEOTIDE SEQUENCE</scope>
    <source>
        <strain evidence="7">Sampled in the wild</strain>
    </source>
</reference>
<dbReference type="GO" id="GO:0005739">
    <property type="term" value="C:mitochondrion"/>
    <property type="evidence" value="ECO:0007669"/>
    <property type="project" value="TreeGrafter"/>
</dbReference>
<feature type="region of interest" description="Disordered" evidence="5">
    <location>
        <begin position="246"/>
        <end position="266"/>
    </location>
</feature>
<dbReference type="CDD" id="cd03442">
    <property type="entry name" value="BFIT_BACH"/>
    <property type="match status" value="2"/>
</dbReference>
<keyword evidence="4" id="KW-0809">Transit peptide</keyword>
<dbReference type="FunFam" id="3.10.129.10:FF:000012">
    <property type="entry name" value="Acyl-coenzyme A thioesterase 9, mitochondrial"/>
    <property type="match status" value="1"/>
</dbReference>
<feature type="compositionally biased region" description="Polar residues" evidence="5">
    <location>
        <begin position="257"/>
        <end position="266"/>
    </location>
</feature>
<dbReference type="InterPro" id="IPR029069">
    <property type="entry name" value="HotDog_dom_sf"/>
</dbReference>
<evidence type="ECO:0000313" key="7">
    <source>
        <dbReference type="EMBL" id="KAG8231076.1"/>
    </source>
</evidence>
<comment type="caution">
    <text evidence="7">The sequence shown here is derived from an EMBL/GenBank/DDBJ whole genome shotgun (WGS) entry which is preliminary data.</text>
</comment>
<dbReference type="OrthoDB" id="331699at2759"/>
<dbReference type="PANTHER" id="PTHR12655:SF0">
    <property type="entry name" value="ACYL-COENZYME A THIOESTERASE 9, MITOCHONDRIAL"/>
    <property type="match status" value="1"/>
</dbReference>
<dbReference type="FunFam" id="3.10.129.10:FF:000051">
    <property type="entry name" value="Acyl-coa thioesterase"/>
    <property type="match status" value="1"/>
</dbReference>
<proteinExistence type="inferred from homology"/>
<dbReference type="PROSITE" id="PS51770">
    <property type="entry name" value="HOTDOG_ACOT"/>
    <property type="match status" value="2"/>
</dbReference>
<evidence type="ECO:0000259" key="6">
    <source>
        <dbReference type="PROSITE" id="PS51770"/>
    </source>
</evidence>
<organism evidence="7 8">
    <name type="scientific">Ladona fulva</name>
    <name type="common">Scarce chaser dragonfly</name>
    <name type="synonym">Libellula fulva</name>
    <dbReference type="NCBI Taxonomy" id="123851"/>
    <lineage>
        <taxon>Eukaryota</taxon>
        <taxon>Metazoa</taxon>
        <taxon>Ecdysozoa</taxon>
        <taxon>Arthropoda</taxon>
        <taxon>Hexapoda</taxon>
        <taxon>Insecta</taxon>
        <taxon>Pterygota</taxon>
        <taxon>Palaeoptera</taxon>
        <taxon>Odonata</taxon>
        <taxon>Epiprocta</taxon>
        <taxon>Anisoptera</taxon>
        <taxon>Libelluloidea</taxon>
        <taxon>Libellulidae</taxon>
        <taxon>Ladona</taxon>
    </lineage>
</organism>
<dbReference type="GO" id="GO:0047617">
    <property type="term" value="F:fatty acyl-CoA hydrolase activity"/>
    <property type="evidence" value="ECO:0007669"/>
    <property type="project" value="TreeGrafter"/>
</dbReference>
<evidence type="ECO:0000256" key="3">
    <source>
        <dbReference type="ARBA" id="ARBA00022801"/>
    </source>
</evidence>
<feature type="domain" description="HotDog ACOT-type" evidence="6">
    <location>
        <begin position="96"/>
        <end position="223"/>
    </location>
</feature>
<keyword evidence="2" id="KW-0677">Repeat</keyword>
<evidence type="ECO:0000256" key="1">
    <source>
        <dbReference type="ARBA" id="ARBA00010458"/>
    </source>
</evidence>
<keyword evidence="3" id="KW-0378">Hydrolase</keyword>
<name>A0A8K0K9V5_LADFU</name>
<dbReference type="EMBL" id="KZ308529">
    <property type="protein sequence ID" value="KAG8231076.1"/>
    <property type="molecule type" value="Genomic_DNA"/>
</dbReference>